<evidence type="ECO:0000313" key="4">
    <source>
        <dbReference type="Proteomes" id="UP001239213"/>
    </source>
</evidence>
<dbReference type="Proteomes" id="UP001239213">
    <property type="component" value="Unassembled WGS sequence"/>
</dbReference>
<evidence type="ECO:0000313" key="3">
    <source>
        <dbReference type="EMBL" id="KAK1452505.1"/>
    </source>
</evidence>
<evidence type="ECO:0000256" key="2">
    <source>
        <dbReference type="SAM" id="Phobius"/>
    </source>
</evidence>
<gene>
    <name evidence="3" type="ORF">CCUS01_10983</name>
</gene>
<feature type="transmembrane region" description="Helical" evidence="2">
    <location>
        <begin position="352"/>
        <end position="370"/>
    </location>
</feature>
<dbReference type="Gene3D" id="3.40.50.1820">
    <property type="entry name" value="alpha/beta hydrolase"/>
    <property type="match status" value="1"/>
</dbReference>
<dbReference type="AlphaFoldDB" id="A0AAI9XJJ4"/>
<feature type="transmembrane region" description="Helical" evidence="2">
    <location>
        <begin position="419"/>
        <end position="437"/>
    </location>
</feature>
<evidence type="ECO:0008006" key="5">
    <source>
        <dbReference type="Google" id="ProtNLM"/>
    </source>
</evidence>
<feature type="compositionally biased region" description="Basic and acidic residues" evidence="1">
    <location>
        <begin position="1"/>
        <end position="12"/>
    </location>
</feature>
<evidence type="ECO:0000256" key="1">
    <source>
        <dbReference type="SAM" id="MobiDB-lite"/>
    </source>
</evidence>
<keyword evidence="2" id="KW-0812">Transmembrane</keyword>
<protein>
    <recommendedName>
        <fullName evidence="5">AB hydrolase-1 domain-containing protein</fullName>
    </recommendedName>
</protein>
<accession>A0AAI9XJJ4</accession>
<feature type="transmembrane region" description="Helical" evidence="2">
    <location>
        <begin position="376"/>
        <end position="398"/>
    </location>
</feature>
<keyword evidence="4" id="KW-1185">Reference proteome</keyword>
<dbReference type="PANTHER" id="PTHR37471:SF1">
    <property type="entry name" value="AB HYDROLASE-1 DOMAIN-CONTAINING PROTEIN"/>
    <property type="match status" value="1"/>
</dbReference>
<keyword evidence="2" id="KW-0472">Membrane</keyword>
<dbReference type="SUPFAM" id="SSF53474">
    <property type="entry name" value="alpha/beta-Hydrolases"/>
    <property type="match status" value="1"/>
</dbReference>
<feature type="region of interest" description="Disordered" evidence="1">
    <location>
        <begin position="1"/>
        <end position="42"/>
    </location>
</feature>
<feature type="compositionally biased region" description="Polar residues" evidence="1">
    <location>
        <begin position="13"/>
        <end position="22"/>
    </location>
</feature>
<comment type="caution">
    <text evidence="3">The sequence shown here is derived from an EMBL/GenBank/DDBJ whole genome shotgun (WGS) entry which is preliminary data.</text>
</comment>
<proteinExistence type="predicted"/>
<organism evidence="3 4">
    <name type="scientific">Colletotrichum cuscutae</name>
    <dbReference type="NCBI Taxonomy" id="1209917"/>
    <lineage>
        <taxon>Eukaryota</taxon>
        <taxon>Fungi</taxon>
        <taxon>Dikarya</taxon>
        <taxon>Ascomycota</taxon>
        <taxon>Pezizomycotina</taxon>
        <taxon>Sordariomycetes</taxon>
        <taxon>Hypocreomycetidae</taxon>
        <taxon>Glomerellales</taxon>
        <taxon>Glomerellaceae</taxon>
        <taxon>Colletotrichum</taxon>
        <taxon>Colletotrichum acutatum species complex</taxon>
    </lineage>
</organism>
<keyword evidence="2" id="KW-1133">Transmembrane helix</keyword>
<dbReference type="PANTHER" id="PTHR37471">
    <property type="entry name" value="UNNAMED PRODUCT"/>
    <property type="match status" value="1"/>
</dbReference>
<dbReference type="InterPro" id="IPR029058">
    <property type="entry name" value="AB_hydrolase_fold"/>
</dbReference>
<dbReference type="EMBL" id="MPDP01000297">
    <property type="protein sequence ID" value="KAK1452505.1"/>
    <property type="molecule type" value="Genomic_DNA"/>
</dbReference>
<name>A0AAI9XJJ4_9PEZI</name>
<feature type="transmembrane region" description="Helical" evidence="2">
    <location>
        <begin position="212"/>
        <end position="230"/>
    </location>
</feature>
<sequence>MNDDTSTSKDQTDLPNRQQRTNRGTRDLAIQGPEGDGESARSDTVGFGLKIIAAKVQLFDYPFGRWAYIRLQSGKPDRNHSPSPTAEMIRLAGRATHVRDNRILLTDLLSRTTNTAPLLFSPQDYQRRIRSGRLEKYPALSQRFLSHLGNNAAREQSDLSTSTMIVQKTWPQYIAVRLLIIMMRDLGLLGLTYFYVVFALGGVKAIAHPVSIFIEVIAAIEILFYLLFFLPYKRHLQTYKPYMPAPMSRSQRARLFSKALSLVPDGEEFVRMWMLNAHMEDIRRENLKDWLLWALFEQDNTAGRPTMEVEAELEGYVDDTEEKFGIKLRPGRGDAEALKLAFDPVIIQHRSLLYYLVIGLFDNLMALYLLTQGYCYYKQSFSTFFKVFPVRFINLFPFKQSAASKMSYWYRPHKSATQRPVVFIHGLGVGLIPYIFWLNTIPKDVGILAVEMLPISSRVTTWPLPSTRELCEMIAKCVAQQRASQPAPGVGERGAWDDFVLVGNSYGTLLMGQLLQRADFAPRVAASILIDPVSLLLHLPDVAFNFTRREPKPSIRGRTGHGNEWEIWWASATDAGTAYTLARRLCWRESLMWREMLTPSLRNVEAGYYASGSPEETAIFGNGIQAGMRSTVVLGGEDCVTNPRAVASYVYSGDVKWTMDDLESWKDYEWSGTEELELMFLDGKDHGQGIMVPYPFKPIQTVIETYCRRDDGFKAFGDKFIGGPESIYGPRVHRDEVVELKNL</sequence>
<reference evidence="3" key="1">
    <citation type="submission" date="2016-11" db="EMBL/GenBank/DDBJ databases">
        <title>The genome sequence of Colletotrichum cuscutae.</title>
        <authorList>
            <person name="Baroncelli R."/>
        </authorList>
    </citation>
    <scope>NUCLEOTIDE SEQUENCE</scope>
    <source>
        <strain evidence="3">IMI 304802</strain>
    </source>
</reference>